<dbReference type="Proteomes" id="UP001176517">
    <property type="component" value="Unassembled WGS sequence"/>
</dbReference>
<feature type="compositionally biased region" description="Polar residues" evidence="2">
    <location>
        <begin position="347"/>
        <end position="371"/>
    </location>
</feature>
<dbReference type="PANTHER" id="PTHR36172:SF1">
    <property type="entry name" value="RESOLVASE-RELATED"/>
    <property type="match status" value="1"/>
</dbReference>
<feature type="compositionally biased region" description="Polar residues" evidence="2">
    <location>
        <begin position="47"/>
        <end position="63"/>
    </location>
</feature>
<protein>
    <recommendedName>
        <fullName evidence="3">C2H2-type domain-containing protein</fullName>
    </recommendedName>
</protein>
<feature type="compositionally biased region" description="Polar residues" evidence="2">
    <location>
        <begin position="1"/>
        <end position="11"/>
    </location>
</feature>
<sequence length="969" mass="106747">RGRNGYSQHAGSTAPVVPGSSVQSQEYNNRDFSRQSFHALGGPPGLSHQQHNLRSSAYPSDTGTAYRERYQGHHTQGSDVTRRSGLLRASPTLSAVSGTPNMAYVGLNYHPEMQTTGQNGDANSAPLQKRPIPSADAMSQMISSGIAAPSTLAVDMSGYQAPASHASSRNPMSMPPPGQQHHYGYSGPSYTSAQTIADPLTARTAAPAPGSAEVSHAPGTVSHTGADAVQACGPHAKSDTSLTISDASTSVAVTAQQPSAVQNVSTGNTALGSDTRNMPPSGATAPLVNSSIYSGGSGRGPAGTDSINNRRESDFSSMSSYQTFPGPGGWYSASTLRDGSFGEPLSAASNVGTASTQAQPENHVGYSTSNRQQKRRARRAEDKAQKKKYVGSMSRAMKTSSRKQPPKTKAWSCGYCGLSYVYEGGLRRHQINKHQARVDSADDAGKATTTSSASPSRSRKPLPRWTDVVPEWTSSLASLDSCHQGPWVLERASWPTILSKSLSIPQSSPPVPLPNLVRLCLDQVRAAESATAQFPRRTRPYAAKKNATSPNGDAVEKKLVARSVRLYPTSAQASMLHKILRVRNETYNRTIDLLNTGITDVKELRAKAVNDLYWKESGREAGLEVPYEIRDQAMLEARTAFQQAKTGDPTRQLARVNGQSECGSFRIRKRQWRKGFLHCPNLGLRLGQQEIRYTGFHRRGAWLQELLHDGATLVCADNKWRMAYTIDVDAVPEHDLSTDVKIIALDPGIRTFMTGFDVLRNRAIKFAPAHDQRMFRLMQRVDDIRSDIAKEKVYRRRRSLEVAANRQSVRIRHLVREVHRRTIHFLRDYDIILLPNFPVKDMTSRDGRRIRKKTVRSMFNWSFYRFRERLMTSNWGGKLVLVVEDYTSKTCSRCGDIFHKLGSSAVHNCGRCGQTADRDVNGAKNIFLHWVYDVLNPAVGMQEDGPRHFLKLFPKNKKPGSEQRQNENM</sequence>
<comment type="caution">
    <text evidence="4">The sequence shown here is derived from an EMBL/GenBank/DDBJ whole genome shotgun (WGS) entry which is preliminary data.</text>
</comment>
<accession>A0AAN6GJ92</accession>
<feature type="region of interest" description="Disordered" evidence="2">
    <location>
        <begin position="293"/>
        <end position="321"/>
    </location>
</feature>
<feature type="compositionally biased region" description="Polar residues" evidence="2">
    <location>
        <begin position="113"/>
        <end position="126"/>
    </location>
</feature>
<feature type="non-terminal residue" evidence="4">
    <location>
        <position position="1"/>
    </location>
</feature>
<keyword evidence="1" id="KW-0238">DNA-binding</keyword>
<dbReference type="AlphaFoldDB" id="A0AAN6GJ92"/>
<dbReference type="GO" id="GO:0003677">
    <property type="term" value="F:DNA binding"/>
    <property type="evidence" value="ECO:0007669"/>
    <property type="project" value="UniProtKB-KW"/>
</dbReference>
<organism evidence="4 5">
    <name type="scientific">Tilletia horrida</name>
    <dbReference type="NCBI Taxonomy" id="155126"/>
    <lineage>
        <taxon>Eukaryota</taxon>
        <taxon>Fungi</taxon>
        <taxon>Dikarya</taxon>
        <taxon>Basidiomycota</taxon>
        <taxon>Ustilaginomycotina</taxon>
        <taxon>Exobasidiomycetes</taxon>
        <taxon>Tilletiales</taxon>
        <taxon>Tilletiaceae</taxon>
        <taxon>Tilletia</taxon>
    </lineage>
</organism>
<evidence type="ECO:0000313" key="4">
    <source>
        <dbReference type="EMBL" id="KAK0542951.1"/>
    </source>
</evidence>
<feature type="compositionally biased region" description="Basic and acidic residues" evidence="2">
    <location>
        <begin position="436"/>
        <end position="445"/>
    </location>
</feature>
<feature type="region of interest" description="Disordered" evidence="2">
    <location>
        <begin position="1"/>
        <end position="63"/>
    </location>
</feature>
<evidence type="ECO:0000256" key="1">
    <source>
        <dbReference type="ARBA" id="ARBA00023125"/>
    </source>
</evidence>
<feature type="region of interest" description="Disordered" evidence="2">
    <location>
        <begin position="159"/>
        <end position="189"/>
    </location>
</feature>
<dbReference type="EMBL" id="JAPDMZ010000421">
    <property type="protein sequence ID" value="KAK0542951.1"/>
    <property type="molecule type" value="Genomic_DNA"/>
</dbReference>
<reference evidence="4" key="1">
    <citation type="journal article" date="2023" name="PhytoFront">
        <title>Draft Genome Resources of Seven Strains of Tilletia horrida, Causal Agent of Kernel Smut of Rice.</title>
        <authorList>
            <person name="Khanal S."/>
            <person name="Antony Babu S."/>
            <person name="Zhou X.G."/>
        </authorList>
    </citation>
    <scope>NUCLEOTIDE SEQUENCE</scope>
    <source>
        <strain evidence="4">TX6</strain>
    </source>
</reference>
<dbReference type="Pfam" id="PF07282">
    <property type="entry name" value="Cas12f1-like_TNB"/>
    <property type="match status" value="1"/>
</dbReference>
<feature type="domain" description="C2H2-type" evidence="3">
    <location>
        <begin position="413"/>
        <end position="434"/>
    </location>
</feature>
<gene>
    <name evidence="4" type="ORF">OC846_006576</name>
</gene>
<feature type="region of interest" description="Disordered" evidence="2">
    <location>
        <begin position="112"/>
        <end position="131"/>
    </location>
</feature>
<evidence type="ECO:0000259" key="3">
    <source>
        <dbReference type="PROSITE" id="PS00028"/>
    </source>
</evidence>
<dbReference type="PROSITE" id="PS00028">
    <property type="entry name" value="ZINC_FINGER_C2H2_1"/>
    <property type="match status" value="1"/>
</dbReference>
<dbReference type="InterPro" id="IPR013087">
    <property type="entry name" value="Znf_C2H2_type"/>
</dbReference>
<dbReference type="InterPro" id="IPR051491">
    <property type="entry name" value="Recombinase/Transposase-rel"/>
</dbReference>
<dbReference type="PANTHER" id="PTHR36172">
    <property type="match status" value="1"/>
</dbReference>
<dbReference type="InterPro" id="IPR010095">
    <property type="entry name" value="Cas12f1-like_TNB"/>
</dbReference>
<evidence type="ECO:0000313" key="5">
    <source>
        <dbReference type="Proteomes" id="UP001176517"/>
    </source>
</evidence>
<keyword evidence="5" id="KW-1185">Reference proteome</keyword>
<feature type="compositionally biased region" description="Low complexity" evidence="2">
    <location>
        <begin position="446"/>
        <end position="456"/>
    </location>
</feature>
<proteinExistence type="predicted"/>
<feature type="region of interest" description="Disordered" evidence="2">
    <location>
        <begin position="433"/>
        <end position="464"/>
    </location>
</feature>
<name>A0AAN6GJ92_9BASI</name>
<feature type="region of interest" description="Disordered" evidence="2">
    <location>
        <begin position="344"/>
        <end position="408"/>
    </location>
</feature>
<evidence type="ECO:0000256" key="2">
    <source>
        <dbReference type="SAM" id="MobiDB-lite"/>
    </source>
</evidence>